<comment type="similarity">
    <text evidence="1">Belongs to the GST superfamily. NadH family.</text>
</comment>
<dbReference type="GO" id="GO:0016853">
    <property type="term" value="F:isomerase activity"/>
    <property type="evidence" value="ECO:0007669"/>
    <property type="project" value="UniProtKB-KW"/>
</dbReference>
<gene>
    <name evidence="3" type="ORF">GCM10009416_20730</name>
</gene>
<dbReference type="EMBL" id="BAAAFZ010000025">
    <property type="protein sequence ID" value="GAA0582160.1"/>
    <property type="molecule type" value="Genomic_DNA"/>
</dbReference>
<comment type="caution">
    <text evidence="3">The sequence shown here is derived from an EMBL/GenBank/DDBJ whole genome shotgun (WGS) entry which is preliminary data.</text>
</comment>
<evidence type="ECO:0000256" key="1">
    <source>
        <dbReference type="PIRNR" id="PIRNR006386"/>
    </source>
</evidence>
<comment type="catalytic activity">
    <reaction evidence="1">
        <text>2-hydroxychromene-2-carboxylate = (3E)-4-(2-hydroxyphenyl)-2-oxobut-3-enoate</text>
        <dbReference type="Rhea" id="RHEA:27401"/>
        <dbReference type="ChEBI" id="CHEBI:59350"/>
        <dbReference type="ChEBI" id="CHEBI:59353"/>
        <dbReference type="EC" id="5.99.1.4"/>
    </reaction>
</comment>
<dbReference type="InterPro" id="IPR044087">
    <property type="entry name" value="NahD-like"/>
</dbReference>
<dbReference type="RefSeq" id="WP_343895207.1">
    <property type="nucleotide sequence ID" value="NZ_BAAAFZ010000025.1"/>
</dbReference>
<organism evidence="3 4">
    <name type="scientific">Craurococcus roseus</name>
    <dbReference type="NCBI Taxonomy" id="77585"/>
    <lineage>
        <taxon>Bacteria</taxon>
        <taxon>Pseudomonadati</taxon>
        <taxon>Pseudomonadota</taxon>
        <taxon>Alphaproteobacteria</taxon>
        <taxon>Acetobacterales</taxon>
        <taxon>Acetobacteraceae</taxon>
        <taxon>Craurococcus</taxon>
    </lineage>
</organism>
<evidence type="ECO:0000313" key="3">
    <source>
        <dbReference type="EMBL" id="GAA0582160.1"/>
    </source>
</evidence>
<evidence type="ECO:0000313" key="4">
    <source>
        <dbReference type="Proteomes" id="UP001501588"/>
    </source>
</evidence>
<evidence type="ECO:0000259" key="2">
    <source>
        <dbReference type="Pfam" id="PF01323"/>
    </source>
</evidence>
<dbReference type="Pfam" id="PF01323">
    <property type="entry name" value="DSBA"/>
    <property type="match status" value="1"/>
</dbReference>
<dbReference type="PANTHER" id="PTHR42943">
    <property type="entry name" value="GLUTATHIONE S-TRANSFERASE KAPPA"/>
    <property type="match status" value="1"/>
</dbReference>
<dbReference type="EC" id="5.99.1.4" evidence="1"/>
<proteinExistence type="inferred from homology"/>
<sequence>MDDAPEIAWYFDTVSPFSYLALPAVEALAARRPVALRPVVLGAMLAHWGALGPAEVPPKRLHTYRLCQFLADRGGVPMRFPPRHPFRSLESLRLLTALGATPAAVRAVFDFVWCEGRDPSDPAEFAALRGRFADRDGLDLDGAKAALREATEAAIAAGVFGVPTLRIGAELFWGVDALPMAEAYLADRSLFAGGEMARLPDLPSGVELRRR</sequence>
<keyword evidence="4" id="KW-1185">Reference proteome</keyword>
<dbReference type="InterPro" id="IPR014440">
    <property type="entry name" value="HCCAis_GSTk"/>
</dbReference>
<dbReference type="Proteomes" id="UP001501588">
    <property type="component" value="Unassembled WGS sequence"/>
</dbReference>
<dbReference type="CDD" id="cd03022">
    <property type="entry name" value="DsbA_HCCA_Iso"/>
    <property type="match status" value="1"/>
</dbReference>
<dbReference type="InterPro" id="IPR036249">
    <property type="entry name" value="Thioredoxin-like_sf"/>
</dbReference>
<feature type="domain" description="DSBA-like thioredoxin" evidence="2">
    <location>
        <begin position="7"/>
        <end position="185"/>
    </location>
</feature>
<dbReference type="InterPro" id="IPR051924">
    <property type="entry name" value="GST_Kappa/NadH"/>
</dbReference>
<dbReference type="PANTHER" id="PTHR42943:SF2">
    <property type="entry name" value="GLUTATHIONE S-TRANSFERASE KAPPA 1"/>
    <property type="match status" value="1"/>
</dbReference>
<dbReference type="SUPFAM" id="SSF52833">
    <property type="entry name" value="Thioredoxin-like"/>
    <property type="match status" value="1"/>
</dbReference>
<accession>A0ABN1F4J0</accession>
<keyword evidence="1 3" id="KW-0413">Isomerase</keyword>
<dbReference type="InterPro" id="IPR001853">
    <property type="entry name" value="DSBA-like_thioredoxin_dom"/>
</dbReference>
<protein>
    <recommendedName>
        <fullName evidence="1">2-hydroxychromene-2-carboxylate isomerase</fullName>
        <ecNumber evidence="1">5.99.1.4</ecNumber>
    </recommendedName>
</protein>
<dbReference type="PIRSF" id="PIRSF006386">
    <property type="entry name" value="HCCAis_GSTk"/>
    <property type="match status" value="1"/>
</dbReference>
<name>A0ABN1F4J0_9PROT</name>
<dbReference type="Gene3D" id="3.40.30.10">
    <property type="entry name" value="Glutaredoxin"/>
    <property type="match status" value="1"/>
</dbReference>
<reference evidence="3 4" key="1">
    <citation type="journal article" date="2019" name="Int. J. Syst. Evol. Microbiol.">
        <title>The Global Catalogue of Microorganisms (GCM) 10K type strain sequencing project: providing services to taxonomists for standard genome sequencing and annotation.</title>
        <authorList>
            <consortium name="The Broad Institute Genomics Platform"/>
            <consortium name="The Broad Institute Genome Sequencing Center for Infectious Disease"/>
            <person name="Wu L."/>
            <person name="Ma J."/>
        </authorList>
    </citation>
    <scope>NUCLEOTIDE SEQUENCE [LARGE SCALE GENOMIC DNA]</scope>
    <source>
        <strain evidence="3 4">JCM 9933</strain>
    </source>
</reference>